<dbReference type="Pfam" id="PF04592">
    <property type="entry name" value="SelP_N"/>
    <property type="match status" value="1"/>
</dbReference>
<keyword evidence="4" id="KW-0712">Selenocysteine</keyword>
<organism>
    <name type="scientific">Branchiostoma floridae</name>
    <name type="common">Florida lancelet</name>
    <name type="synonym">Amphioxus</name>
    <dbReference type="NCBI Taxonomy" id="7739"/>
    <lineage>
        <taxon>Eukaryota</taxon>
        <taxon>Metazoa</taxon>
        <taxon>Chordata</taxon>
        <taxon>Cephalochordata</taxon>
        <taxon>Leptocardii</taxon>
        <taxon>Amphioxiformes</taxon>
        <taxon>Branchiostomatidae</taxon>
        <taxon>Branchiostoma</taxon>
    </lineage>
</organism>
<evidence type="ECO:0000256" key="2">
    <source>
        <dbReference type="ARBA" id="ARBA00022525"/>
    </source>
</evidence>
<dbReference type="STRING" id="7739.C3YH40"/>
<dbReference type="GO" id="GO:0008430">
    <property type="term" value="F:selenium binding"/>
    <property type="evidence" value="ECO:0007669"/>
    <property type="project" value="InterPro"/>
</dbReference>
<dbReference type="InterPro" id="IPR007671">
    <property type="entry name" value="Selenoprotein-P_N"/>
</dbReference>
<name>C3YH40_BRAFL</name>
<dbReference type="eggNOG" id="ENOG502QWRU">
    <property type="taxonomic scope" value="Eukaryota"/>
</dbReference>
<dbReference type="AlphaFoldDB" id="C3YH40"/>
<dbReference type="PANTHER" id="PTHR10105:SF2">
    <property type="entry name" value="AGAP003297-PA"/>
    <property type="match status" value="1"/>
</dbReference>
<comment type="subcellular location">
    <subcellularLocation>
        <location evidence="1">Secreted</location>
    </subcellularLocation>
</comment>
<evidence type="ECO:0000256" key="3">
    <source>
        <dbReference type="ARBA" id="ARBA00022729"/>
    </source>
</evidence>
<evidence type="ECO:0000256" key="1">
    <source>
        <dbReference type="ARBA" id="ARBA00004613"/>
    </source>
</evidence>
<keyword evidence="2" id="KW-0964">Secreted</keyword>
<dbReference type="GO" id="GO:0005576">
    <property type="term" value="C:extracellular region"/>
    <property type="evidence" value="ECO:0007669"/>
    <property type="project" value="UniProtKB-SubCell"/>
</dbReference>
<dbReference type="PANTHER" id="PTHR10105">
    <property type="entry name" value="SELENOPROTEIN P"/>
    <property type="match status" value="1"/>
</dbReference>
<evidence type="ECO:0000313" key="7">
    <source>
        <dbReference type="EMBL" id="EEN60276.1"/>
    </source>
</evidence>
<dbReference type="EMBL" id="GG666513">
    <property type="protein sequence ID" value="EEN60276.1"/>
    <property type="molecule type" value="Genomic_DNA"/>
</dbReference>
<gene>
    <name evidence="7" type="ORF">BRAFLDRAFT_88554</name>
</gene>
<accession>C3YH40</accession>
<evidence type="ECO:0000256" key="5">
    <source>
        <dbReference type="ARBA" id="ARBA00023180"/>
    </source>
</evidence>
<sequence>MDYSHERIAADGGPVPGCFLAGFTDLRAGDVRPACLLGGRGEEPHGGQQGEGHRHEVPHRLLTFLPGGGLQKLYSEGKSDIFFGAVNHWGWASWWYRGELERRANFPVYQDSWSQDIWGKLHAAKDDILVYDRCGRLAYHLRLPRAYLGNTHTEEAIRAAYRQSPCGPCGTLAGETATPCFTRLSVIRLKISQLHFYEESLVKGFLTWDRRGTLMVQWQLGRVLTLVSDSR</sequence>
<evidence type="ECO:0000259" key="6">
    <source>
        <dbReference type="Pfam" id="PF04592"/>
    </source>
</evidence>
<evidence type="ECO:0000256" key="4">
    <source>
        <dbReference type="ARBA" id="ARBA00022933"/>
    </source>
</evidence>
<feature type="domain" description="Selenoprotein P N-terminal" evidence="6">
    <location>
        <begin position="71"/>
        <end position="182"/>
    </location>
</feature>
<proteinExistence type="predicted"/>
<keyword evidence="5" id="KW-0325">Glycoprotein</keyword>
<protein>
    <recommendedName>
        <fullName evidence="6">Selenoprotein P N-terminal domain-containing protein</fullName>
    </recommendedName>
</protein>
<reference evidence="7" key="1">
    <citation type="journal article" date="2008" name="Nature">
        <title>The amphioxus genome and the evolution of the chordate karyotype.</title>
        <authorList>
            <consortium name="US DOE Joint Genome Institute (JGI-PGF)"/>
            <person name="Putnam N.H."/>
            <person name="Butts T."/>
            <person name="Ferrier D.E.K."/>
            <person name="Furlong R.F."/>
            <person name="Hellsten U."/>
            <person name="Kawashima T."/>
            <person name="Robinson-Rechavi M."/>
            <person name="Shoguchi E."/>
            <person name="Terry A."/>
            <person name="Yu J.-K."/>
            <person name="Benito-Gutierrez E.L."/>
            <person name="Dubchak I."/>
            <person name="Garcia-Fernandez J."/>
            <person name="Gibson-Brown J.J."/>
            <person name="Grigoriev I.V."/>
            <person name="Horton A.C."/>
            <person name="de Jong P.J."/>
            <person name="Jurka J."/>
            <person name="Kapitonov V.V."/>
            <person name="Kohara Y."/>
            <person name="Kuroki Y."/>
            <person name="Lindquist E."/>
            <person name="Lucas S."/>
            <person name="Osoegawa K."/>
            <person name="Pennacchio L.A."/>
            <person name="Salamov A.A."/>
            <person name="Satou Y."/>
            <person name="Sauka-Spengler T."/>
            <person name="Schmutz J."/>
            <person name="Shin-I T."/>
            <person name="Toyoda A."/>
            <person name="Bronner-Fraser M."/>
            <person name="Fujiyama A."/>
            <person name="Holland L.Z."/>
            <person name="Holland P.W.H."/>
            <person name="Satoh N."/>
            <person name="Rokhsar D.S."/>
        </authorList>
    </citation>
    <scope>NUCLEOTIDE SEQUENCE [LARGE SCALE GENOMIC DNA]</scope>
    <source>
        <strain evidence="7">S238N-H82</strain>
        <tissue evidence="7">Testes</tissue>
    </source>
</reference>
<dbReference type="InParanoid" id="C3YH40"/>
<keyword evidence="3" id="KW-0732">Signal</keyword>
<dbReference type="InterPro" id="IPR037941">
    <property type="entry name" value="SeP"/>
</dbReference>